<dbReference type="EMBL" id="LZJU01000052">
    <property type="protein sequence ID" value="OBH78166.1"/>
    <property type="molecule type" value="Genomic_DNA"/>
</dbReference>
<evidence type="ECO:0008006" key="7">
    <source>
        <dbReference type="Google" id="ProtNLM"/>
    </source>
</evidence>
<evidence type="ECO:0000313" key="6">
    <source>
        <dbReference type="Proteomes" id="UP000092389"/>
    </source>
</evidence>
<dbReference type="GO" id="GO:0016020">
    <property type="term" value="C:membrane"/>
    <property type="evidence" value="ECO:0007669"/>
    <property type="project" value="UniProtKB-SubCell"/>
</dbReference>
<evidence type="ECO:0000256" key="3">
    <source>
        <dbReference type="SAM" id="MobiDB-lite"/>
    </source>
</evidence>
<keyword evidence="2 4" id="KW-0472">Membrane</keyword>
<comment type="caution">
    <text evidence="5">The sequence shown here is derived from an EMBL/GenBank/DDBJ whole genome shotgun (WGS) entry which is preliminary data.</text>
</comment>
<evidence type="ECO:0000256" key="2">
    <source>
        <dbReference type="ARBA" id="ARBA00023136"/>
    </source>
</evidence>
<dbReference type="PANTHER" id="PTHR37042:SF4">
    <property type="entry name" value="OUTER MEMBRANE PROTEIN RV1973"/>
    <property type="match status" value="1"/>
</dbReference>
<feature type="transmembrane region" description="Helical" evidence="4">
    <location>
        <begin position="56"/>
        <end position="77"/>
    </location>
</feature>
<accession>A0A1A2TP59</accession>
<dbReference type="AlphaFoldDB" id="A0A1A2TP59"/>
<gene>
    <name evidence="5" type="ORF">A5683_17455</name>
</gene>
<proteinExistence type="predicted"/>
<keyword evidence="4" id="KW-0812">Transmembrane</keyword>
<evidence type="ECO:0000256" key="1">
    <source>
        <dbReference type="ARBA" id="ARBA00004370"/>
    </source>
</evidence>
<keyword evidence="4" id="KW-1133">Transmembrane helix</keyword>
<protein>
    <recommendedName>
        <fullName evidence="7">Mce protein</fullName>
    </recommendedName>
</protein>
<name>A0A1A2TP59_MYCNT</name>
<comment type="subcellular location">
    <subcellularLocation>
        <location evidence="1">Membrane</location>
    </subcellularLocation>
</comment>
<evidence type="ECO:0000313" key="5">
    <source>
        <dbReference type="EMBL" id="OBH78166.1"/>
    </source>
</evidence>
<organism evidence="5 6">
    <name type="scientific">Mycobacterium mantenii</name>
    <dbReference type="NCBI Taxonomy" id="560555"/>
    <lineage>
        <taxon>Bacteria</taxon>
        <taxon>Bacillati</taxon>
        <taxon>Actinomycetota</taxon>
        <taxon>Actinomycetes</taxon>
        <taxon>Mycobacteriales</taxon>
        <taxon>Mycobacteriaceae</taxon>
        <taxon>Mycobacterium</taxon>
        <taxon>Mycobacterium avium complex (MAC)</taxon>
    </lineage>
</organism>
<dbReference type="OrthoDB" id="5188486at2"/>
<sequence>MAGEFEVAEATEPNAVSDAEDEDGGTQAADSIAPEGGSNSIRRRLGMLRRTSRRTVVAACGTALLVVAVAAAATMGWQLHKQREIDEAAQQALAVAQQYAIVLTSVDAANLDQNFSAVLNGATGEFKDMYSQSSSQLKQVLIDSKARAQGKVIASGIKSATTHKVEVMVFLDQSVTNSLNPQPRLDRNRIILTMEKVGGRWLASKVDLP</sequence>
<reference evidence="5 6" key="1">
    <citation type="submission" date="2016-06" db="EMBL/GenBank/DDBJ databases">
        <authorList>
            <person name="Kjaerup R.B."/>
            <person name="Dalgaard T.S."/>
            <person name="Juul-Madsen H.R."/>
        </authorList>
    </citation>
    <scope>NUCLEOTIDE SEQUENCE [LARGE SCALE GENOMIC DNA]</scope>
    <source>
        <strain evidence="5 6">E152</strain>
    </source>
</reference>
<evidence type="ECO:0000256" key="4">
    <source>
        <dbReference type="SAM" id="Phobius"/>
    </source>
</evidence>
<dbReference type="PANTHER" id="PTHR37042">
    <property type="entry name" value="OUTER MEMBRANE PROTEIN RV1973"/>
    <property type="match status" value="1"/>
</dbReference>
<feature type="region of interest" description="Disordered" evidence="3">
    <location>
        <begin position="1"/>
        <end position="38"/>
    </location>
</feature>
<dbReference type="Proteomes" id="UP000092389">
    <property type="component" value="Unassembled WGS sequence"/>
</dbReference>